<dbReference type="EMBL" id="NIVC01001166">
    <property type="protein sequence ID" value="PAA71398.1"/>
    <property type="molecule type" value="Genomic_DNA"/>
</dbReference>
<dbReference type="Proteomes" id="UP000215902">
    <property type="component" value="Unassembled WGS sequence"/>
</dbReference>
<name>A0A267FCA6_9PLAT</name>
<dbReference type="AlphaFoldDB" id="A0A267FCA6"/>
<protein>
    <submittedName>
        <fullName evidence="3">Uncharacterized protein</fullName>
    </submittedName>
</protein>
<feature type="region of interest" description="Disordered" evidence="1">
    <location>
        <begin position="292"/>
        <end position="357"/>
    </location>
</feature>
<keyword evidence="4" id="KW-1185">Reference proteome</keyword>
<evidence type="ECO:0000313" key="4">
    <source>
        <dbReference type="Proteomes" id="UP000215902"/>
    </source>
</evidence>
<sequence length="442" mass="49203">MTGKPDWAAVLDKYPAILSPIDRFLYLYRCPACGPDPTDNCAGDQMRAALNQIDAQIAWYRGGGCPYQRQVHESLLQLRDWLRTRLRPGLPWHDLSQRLADRYAQLDSWSRVCCSAVYAAAWRIMRAGVYADSTAAAMFLLHPNTQHGRYLHSTFLRDFGQLRAAYLSGAVTWEKFALVLQSMDAQVATFSAANAPVEAEVVRRAAHRYKRLLKVFARSFDTDAYYLRTSQTVQQEAELAAKLPRLMPFKNRQALLAEAAAEGEDAEEVEDEDAKSDSPILELRRYLTEQLSAAEGGRHRGWPGHRNRRDGDGDGDGGSSGGGGDGDGDVVQQRRLSESTNEAESRGGGGRSGGLRTLKFLKSMPQERLARLVQPGDTLMPLLQRIERHLGLVQDCLDDLPRNGVEPLTVAQQARRRKISADVNLLLGSVARLMRLSAARQR</sequence>
<feature type="compositionally biased region" description="Basic residues" evidence="1">
    <location>
        <begin position="299"/>
        <end position="308"/>
    </location>
</feature>
<evidence type="ECO:0000313" key="2">
    <source>
        <dbReference type="EMBL" id="PAA71392.1"/>
    </source>
</evidence>
<feature type="compositionally biased region" description="Gly residues" evidence="1">
    <location>
        <begin position="316"/>
        <end position="325"/>
    </location>
</feature>
<proteinExistence type="predicted"/>
<organism evidence="3 4">
    <name type="scientific">Macrostomum lignano</name>
    <dbReference type="NCBI Taxonomy" id="282301"/>
    <lineage>
        <taxon>Eukaryota</taxon>
        <taxon>Metazoa</taxon>
        <taxon>Spiralia</taxon>
        <taxon>Lophotrochozoa</taxon>
        <taxon>Platyhelminthes</taxon>
        <taxon>Rhabditophora</taxon>
        <taxon>Macrostomorpha</taxon>
        <taxon>Macrostomida</taxon>
        <taxon>Macrostomidae</taxon>
        <taxon>Macrostomum</taxon>
    </lineage>
</organism>
<accession>A0A267FCA6</accession>
<dbReference type="EMBL" id="NIVC01001166">
    <property type="protein sequence ID" value="PAA71392.1"/>
    <property type="molecule type" value="Genomic_DNA"/>
</dbReference>
<feature type="compositionally biased region" description="Acidic residues" evidence="1">
    <location>
        <begin position="261"/>
        <end position="274"/>
    </location>
</feature>
<reference evidence="3 4" key="1">
    <citation type="submission" date="2017-06" db="EMBL/GenBank/DDBJ databases">
        <title>A platform for efficient transgenesis in Macrostomum lignano, a flatworm model organism for stem cell research.</title>
        <authorList>
            <person name="Berezikov E."/>
        </authorList>
    </citation>
    <scope>NUCLEOTIDE SEQUENCE [LARGE SCALE GENOMIC DNA]</scope>
    <source>
        <strain evidence="3">DV1</strain>
        <tissue evidence="3">Whole organism</tissue>
    </source>
</reference>
<comment type="caution">
    <text evidence="3">The sequence shown here is derived from an EMBL/GenBank/DDBJ whole genome shotgun (WGS) entry which is preliminary data.</text>
</comment>
<evidence type="ECO:0000256" key="1">
    <source>
        <dbReference type="SAM" id="MobiDB-lite"/>
    </source>
</evidence>
<gene>
    <name evidence="3" type="ORF">BOX15_Mlig024800g1</name>
    <name evidence="2" type="ORF">BOX15_Mlig024800g2</name>
</gene>
<evidence type="ECO:0000313" key="3">
    <source>
        <dbReference type="EMBL" id="PAA71398.1"/>
    </source>
</evidence>
<feature type="region of interest" description="Disordered" evidence="1">
    <location>
        <begin position="258"/>
        <end position="280"/>
    </location>
</feature>